<dbReference type="GO" id="GO:0003676">
    <property type="term" value="F:nucleic acid binding"/>
    <property type="evidence" value="ECO:0007669"/>
    <property type="project" value="InterPro"/>
</dbReference>
<dbReference type="SMART" id="SM00318">
    <property type="entry name" value="SNc"/>
    <property type="match status" value="1"/>
</dbReference>
<dbReference type="PANTHER" id="PTHR12302">
    <property type="entry name" value="EBNA2 BINDING PROTEIN P100"/>
    <property type="match status" value="1"/>
</dbReference>
<feature type="domain" description="TNase-like" evidence="4">
    <location>
        <begin position="39"/>
        <end position="163"/>
    </location>
</feature>
<protein>
    <submittedName>
        <fullName evidence="5">Micrococcal nuclease-like nuclease</fullName>
    </submittedName>
</protein>
<dbReference type="KEGG" id="tvi:Thivi_3208"/>
<dbReference type="PROSITE" id="PS01284">
    <property type="entry name" value="TNASE_2"/>
    <property type="match status" value="1"/>
</dbReference>
<dbReference type="eggNOG" id="COG1525">
    <property type="taxonomic scope" value="Bacteria"/>
</dbReference>
<keyword evidence="3" id="KW-0378">Hydrolase</keyword>
<dbReference type="PANTHER" id="PTHR12302:SF3">
    <property type="entry name" value="SERINE_THREONINE-PROTEIN KINASE 31"/>
    <property type="match status" value="1"/>
</dbReference>
<evidence type="ECO:0000256" key="3">
    <source>
        <dbReference type="ARBA" id="ARBA00022801"/>
    </source>
</evidence>
<proteinExistence type="predicted"/>
<dbReference type="HOGENOM" id="CLU_046484_7_2_6"/>
<evidence type="ECO:0000313" key="5">
    <source>
        <dbReference type="EMBL" id="AFL75085.1"/>
    </source>
</evidence>
<dbReference type="InterPro" id="IPR002071">
    <property type="entry name" value="Thermonucl_AS"/>
</dbReference>
<reference evidence="5 6" key="1">
    <citation type="submission" date="2012-06" db="EMBL/GenBank/DDBJ databases">
        <title>Complete sequence of Thiocystis violascens DSM 198.</title>
        <authorList>
            <consortium name="US DOE Joint Genome Institute"/>
            <person name="Lucas S."/>
            <person name="Han J."/>
            <person name="Lapidus A."/>
            <person name="Cheng J.-F."/>
            <person name="Goodwin L."/>
            <person name="Pitluck S."/>
            <person name="Peters L."/>
            <person name="Ovchinnikova G."/>
            <person name="Teshima H."/>
            <person name="Detter J.C."/>
            <person name="Han C."/>
            <person name="Tapia R."/>
            <person name="Land M."/>
            <person name="Hauser L."/>
            <person name="Kyrpides N."/>
            <person name="Ivanova N."/>
            <person name="Pagani I."/>
            <person name="Vogl K."/>
            <person name="Liu Z."/>
            <person name="Frigaard N.-U."/>
            <person name="Bryant D."/>
            <person name="Woyke T."/>
        </authorList>
    </citation>
    <scope>NUCLEOTIDE SEQUENCE [LARGE SCALE GENOMIC DNA]</scope>
    <source>
        <strain evidence="6">ATCC 17096 / DSM 198 / 6111</strain>
    </source>
</reference>
<evidence type="ECO:0000259" key="4">
    <source>
        <dbReference type="PROSITE" id="PS50830"/>
    </source>
</evidence>
<dbReference type="SUPFAM" id="SSF50199">
    <property type="entry name" value="Staphylococcal nuclease"/>
    <property type="match status" value="1"/>
</dbReference>
<dbReference type="InterPro" id="IPR035437">
    <property type="entry name" value="SNase_OB-fold_sf"/>
</dbReference>
<evidence type="ECO:0000313" key="6">
    <source>
        <dbReference type="Proteomes" id="UP000006062"/>
    </source>
</evidence>
<dbReference type="InterPro" id="IPR016071">
    <property type="entry name" value="Staphylococal_nuclease_OB-fold"/>
</dbReference>
<name>I3YDL7_THIV6</name>
<keyword evidence="6" id="KW-1185">Reference proteome</keyword>
<dbReference type="STRING" id="765911.Thivi_3208"/>
<dbReference type="PROSITE" id="PS50830">
    <property type="entry name" value="TNASE_3"/>
    <property type="match status" value="1"/>
</dbReference>
<dbReference type="Gene3D" id="2.40.50.90">
    <property type="match status" value="1"/>
</dbReference>
<evidence type="ECO:0000256" key="2">
    <source>
        <dbReference type="ARBA" id="ARBA00022759"/>
    </source>
</evidence>
<gene>
    <name evidence="5" type="ordered locus">Thivi_3208</name>
</gene>
<dbReference type="EMBL" id="CP003154">
    <property type="protein sequence ID" value="AFL75085.1"/>
    <property type="molecule type" value="Genomic_DNA"/>
</dbReference>
<dbReference type="GO" id="GO:0004519">
    <property type="term" value="F:endonuclease activity"/>
    <property type="evidence" value="ECO:0007669"/>
    <property type="project" value="UniProtKB-KW"/>
</dbReference>
<keyword evidence="2" id="KW-0255">Endonuclease</keyword>
<dbReference type="Proteomes" id="UP000006062">
    <property type="component" value="Chromosome"/>
</dbReference>
<dbReference type="Pfam" id="PF00565">
    <property type="entry name" value="SNase"/>
    <property type="match status" value="1"/>
</dbReference>
<organism evidence="5 6">
    <name type="scientific">Thiocystis violascens (strain ATCC 17096 / DSM 198 / 6111)</name>
    <name type="common">Chromatium violascens</name>
    <dbReference type="NCBI Taxonomy" id="765911"/>
    <lineage>
        <taxon>Bacteria</taxon>
        <taxon>Pseudomonadati</taxon>
        <taxon>Pseudomonadota</taxon>
        <taxon>Gammaproteobacteria</taxon>
        <taxon>Chromatiales</taxon>
        <taxon>Chromatiaceae</taxon>
        <taxon>Thiocystis</taxon>
    </lineage>
</organism>
<keyword evidence="1" id="KW-0540">Nuclease</keyword>
<evidence type="ECO:0000256" key="1">
    <source>
        <dbReference type="ARBA" id="ARBA00022722"/>
    </source>
</evidence>
<dbReference type="GO" id="GO:0016787">
    <property type="term" value="F:hydrolase activity"/>
    <property type="evidence" value="ECO:0007669"/>
    <property type="project" value="UniProtKB-KW"/>
</dbReference>
<sequence length="178" mass="20539">MRRRTPLSTLAIALLLVGAWAVERWGPGLIPANWSFGASGRTCRLDTVLDGDSLRLTCQGERVEVRLHCIDAPEHKQRPWSDRSRASLRQLATRQLELVPIEKDRYGRTVGDVYSVGAKQRLLLNLEQVRSGHAAVYARYCEDARFFRAEREARKAKRGIWSRKGEHQTPWVFRHRKH</sequence>
<dbReference type="AlphaFoldDB" id="I3YDL7"/>
<accession>I3YDL7</accession>